<keyword evidence="2" id="KW-1185">Reference proteome</keyword>
<dbReference type="OrthoDB" id="9798247at2"/>
<organism evidence="1 2">
    <name type="scientific">Micromonospora sediminicola</name>
    <dbReference type="NCBI Taxonomy" id="946078"/>
    <lineage>
        <taxon>Bacteria</taxon>
        <taxon>Bacillati</taxon>
        <taxon>Actinomycetota</taxon>
        <taxon>Actinomycetes</taxon>
        <taxon>Micromonosporales</taxon>
        <taxon>Micromonosporaceae</taxon>
        <taxon>Micromonospora</taxon>
    </lineage>
</organism>
<dbReference type="Proteomes" id="UP000199558">
    <property type="component" value="Unassembled WGS sequence"/>
</dbReference>
<proteinExistence type="predicted"/>
<reference evidence="2" key="1">
    <citation type="submission" date="2016-06" db="EMBL/GenBank/DDBJ databases">
        <authorList>
            <person name="Varghese N."/>
            <person name="Submissions Spin"/>
        </authorList>
    </citation>
    <scope>NUCLEOTIDE SEQUENCE [LARGE SCALE GENOMIC DNA]</scope>
    <source>
        <strain evidence="2">DSM 45794</strain>
    </source>
</reference>
<dbReference type="Gene3D" id="3.90.80.10">
    <property type="entry name" value="Inorganic pyrophosphatase"/>
    <property type="match status" value="1"/>
</dbReference>
<gene>
    <name evidence="1" type="ORF">GA0070622_0646</name>
</gene>
<dbReference type="AlphaFoldDB" id="A0A1A9B3J0"/>
<evidence type="ECO:0000313" key="1">
    <source>
        <dbReference type="EMBL" id="SBT63688.1"/>
    </source>
</evidence>
<accession>A0A1A9B3J0</accession>
<dbReference type="GO" id="GO:0004427">
    <property type="term" value="F:inorganic diphosphate phosphatase activity"/>
    <property type="evidence" value="ECO:0007669"/>
    <property type="project" value="InterPro"/>
</dbReference>
<dbReference type="GO" id="GO:0000287">
    <property type="term" value="F:magnesium ion binding"/>
    <property type="evidence" value="ECO:0007669"/>
    <property type="project" value="InterPro"/>
</dbReference>
<dbReference type="STRING" id="946078.GA0070622_0646"/>
<name>A0A1A9B3J0_9ACTN</name>
<dbReference type="GO" id="GO:0005737">
    <property type="term" value="C:cytoplasm"/>
    <property type="evidence" value="ECO:0007669"/>
    <property type="project" value="InterPro"/>
</dbReference>
<dbReference type="RefSeq" id="WP_091568256.1">
    <property type="nucleotide sequence ID" value="NZ_FLRH01000003.1"/>
</dbReference>
<dbReference type="GO" id="GO:0006796">
    <property type="term" value="P:phosphate-containing compound metabolic process"/>
    <property type="evidence" value="ECO:0007669"/>
    <property type="project" value="InterPro"/>
</dbReference>
<sequence>MGKPTDPGTTSLALARGFLGRRVRVAVDRPLGSRHPRAGFRYELNYGYLPGVVAPDGDDLDAYLLGVEAPVSEAEGVCVAIVHRLYEDDDKLVVLVGDGDPPGDVRLRELVGFQEGDRPYEIIRADTEP</sequence>
<dbReference type="InterPro" id="IPR036649">
    <property type="entry name" value="Pyrophosphatase_sf"/>
</dbReference>
<dbReference type="SUPFAM" id="SSF50324">
    <property type="entry name" value="Inorganic pyrophosphatase"/>
    <property type="match status" value="1"/>
</dbReference>
<dbReference type="EMBL" id="FLRH01000003">
    <property type="protein sequence ID" value="SBT63688.1"/>
    <property type="molecule type" value="Genomic_DNA"/>
</dbReference>
<evidence type="ECO:0000313" key="2">
    <source>
        <dbReference type="Proteomes" id="UP000199558"/>
    </source>
</evidence>
<protein>
    <submittedName>
        <fullName evidence="1">Inorganic pyrophosphatase</fullName>
    </submittedName>
</protein>